<keyword evidence="6 11" id="KW-1133">Transmembrane helix</keyword>
<accession>A0A0D9VAH3</accession>
<evidence type="ECO:0008006" key="14">
    <source>
        <dbReference type="Google" id="ProtNLM"/>
    </source>
</evidence>
<keyword evidence="9" id="KW-0503">Monooxygenase</keyword>
<keyword evidence="7" id="KW-0560">Oxidoreductase</keyword>
<evidence type="ECO:0000256" key="7">
    <source>
        <dbReference type="ARBA" id="ARBA00023002"/>
    </source>
</evidence>
<proteinExistence type="inferred from homology"/>
<evidence type="ECO:0000256" key="11">
    <source>
        <dbReference type="SAM" id="Phobius"/>
    </source>
</evidence>
<keyword evidence="3 10" id="KW-0349">Heme</keyword>
<dbReference type="CDD" id="cd11072">
    <property type="entry name" value="CYP71-like"/>
    <property type="match status" value="1"/>
</dbReference>
<evidence type="ECO:0000256" key="8">
    <source>
        <dbReference type="ARBA" id="ARBA00023004"/>
    </source>
</evidence>
<dbReference type="Pfam" id="PF00067">
    <property type="entry name" value="p450"/>
    <property type="match status" value="1"/>
</dbReference>
<dbReference type="GO" id="GO:0020037">
    <property type="term" value="F:heme binding"/>
    <property type="evidence" value="ECO:0007669"/>
    <property type="project" value="InterPro"/>
</dbReference>
<name>A0A0D9VAH3_9ORYZ</name>
<dbReference type="PANTHER" id="PTHR47955">
    <property type="entry name" value="CYTOCHROME P450 FAMILY 71 PROTEIN"/>
    <property type="match status" value="1"/>
</dbReference>
<keyword evidence="8 10" id="KW-0408">Iron</keyword>
<dbReference type="SUPFAM" id="SSF48264">
    <property type="entry name" value="Cytochrome P450"/>
    <property type="match status" value="2"/>
</dbReference>
<evidence type="ECO:0000256" key="4">
    <source>
        <dbReference type="ARBA" id="ARBA00022692"/>
    </source>
</evidence>
<reference evidence="13" key="2">
    <citation type="submission" date="2013-12" db="EMBL/GenBank/DDBJ databases">
        <authorList>
            <person name="Yu Y."/>
            <person name="Lee S."/>
            <person name="de Baynast K."/>
            <person name="Wissotski M."/>
            <person name="Liu L."/>
            <person name="Talag J."/>
            <person name="Goicoechea J."/>
            <person name="Angelova A."/>
            <person name="Jetty R."/>
            <person name="Kudrna D."/>
            <person name="Golser W."/>
            <person name="Rivera L."/>
            <person name="Zhang J."/>
            <person name="Wing R."/>
        </authorList>
    </citation>
    <scope>NUCLEOTIDE SEQUENCE</scope>
</reference>
<dbReference type="FunFam" id="1.10.630.10:FF:000064">
    <property type="entry name" value="Cytochrome P450 monooxygenase"/>
    <property type="match status" value="1"/>
</dbReference>
<keyword evidence="4 11" id="KW-0812">Transmembrane</keyword>
<dbReference type="InterPro" id="IPR036396">
    <property type="entry name" value="Cyt_P450_sf"/>
</dbReference>
<evidence type="ECO:0000313" key="13">
    <source>
        <dbReference type="Proteomes" id="UP000032180"/>
    </source>
</evidence>
<evidence type="ECO:0000313" key="12">
    <source>
        <dbReference type="EnsemblPlants" id="LPERR01G38860.1"/>
    </source>
</evidence>
<dbReference type="Proteomes" id="UP000032180">
    <property type="component" value="Chromosome 1"/>
</dbReference>
<keyword evidence="13" id="KW-1185">Reference proteome</keyword>
<dbReference type="STRING" id="77586.A0A0D9VAH3"/>
<evidence type="ECO:0000256" key="2">
    <source>
        <dbReference type="ARBA" id="ARBA00010617"/>
    </source>
</evidence>
<reference evidence="12 13" key="1">
    <citation type="submission" date="2012-08" db="EMBL/GenBank/DDBJ databases">
        <title>Oryza genome evolution.</title>
        <authorList>
            <person name="Wing R.A."/>
        </authorList>
    </citation>
    <scope>NUCLEOTIDE SEQUENCE</scope>
</reference>
<dbReference type="Gene3D" id="1.10.630.10">
    <property type="entry name" value="Cytochrome P450"/>
    <property type="match status" value="2"/>
</dbReference>
<comment type="similarity">
    <text evidence="2">Belongs to the cytochrome P450 family.</text>
</comment>
<dbReference type="GO" id="GO:0005506">
    <property type="term" value="F:iron ion binding"/>
    <property type="evidence" value="ECO:0007669"/>
    <property type="project" value="InterPro"/>
</dbReference>
<feature type="transmembrane region" description="Helical" evidence="11">
    <location>
        <begin position="79"/>
        <end position="100"/>
    </location>
</feature>
<dbReference type="PRINTS" id="PR00463">
    <property type="entry name" value="EP450I"/>
</dbReference>
<dbReference type="InterPro" id="IPR001128">
    <property type="entry name" value="Cyt_P450"/>
</dbReference>
<dbReference type="eggNOG" id="KOG0156">
    <property type="taxonomic scope" value="Eukaryota"/>
</dbReference>
<reference evidence="12" key="3">
    <citation type="submission" date="2015-04" db="UniProtKB">
        <authorList>
            <consortium name="EnsemblPlants"/>
        </authorList>
    </citation>
    <scope>IDENTIFICATION</scope>
</reference>
<dbReference type="HOGENOM" id="CLU_001570_4_0_1"/>
<dbReference type="GO" id="GO:0004497">
    <property type="term" value="F:monooxygenase activity"/>
    <property type="evidence" value="ECO:0007669"/>
    <property type="project" value="InterPro"/>
</dbReference>
<dbReference type="PANTHER" id="PTHR47955:SF19">
    <property type="entry name" value="CYTOCHROME P450 71A9-LIKE ISOFORM X1"/>
    <property type="match status" value="1"/>
</dbReference>
<dbReference type="InterPro" id="IPR002401">
    <property type="entry name" value="Cyt_P450_E_grp-I"/>
</dbReference>
<dbReference type="AlphaFoldDB" id="A0A0D9VAH3"/>
<evidence type="ECO:0000256" key="9">
    <source>
        <dbReference type="ARBA" id="ARBA00023033"/>
    </source>
</evidence>
<dbReference type="GO" id="GO:0016705">
    <property type="term" value="F:oxidoreductase activity, acting on paired donors, with incorporation or reduction of molecular oxygen"/>
    <property type="evidence" value="ECO:0007669"/>
    <property type="project" value="InterPro"/>
</dbReference>
<evidence type="ECO:0000256" key="3">
    <source>
        <dbReference type="ARBA" id="ARBA00022617"/>
    </source>
</evidence>
<comment type="cofactor">
    <cofactor evidence="1 10">
        <name>heme</name>
        <dbReference type="ChEBI" id="CHEBI:30413"/>
    </cofactor>
</comment>
<dbReference type="EnsemblPlants" id="LPERR01G38860.1">
    <property type="protein sequence ID" value="LPERR01G38860.1"/>
    <property type="gene ID" value="LPERR01G38860"/>
</dbReference>
<organism evidence="12 13">
    <name type="scientific">Leersia perrieri</name>
    <dbReference type="NCBI Taxonomy" id="77586"/>
    <lineage>
        <taxon>Eukaryota</taxon>
        <taxon>Viridiplantae</taxon>
        <taxon>Streptophyta</taxon>
        <taxon>Embryophyta</taxon>
        <taxon>Tracheophyta</taxon>
        <taxon>Spermatophyta</taxon>
        <taxon>Magnoliopsida</taxon>
        <taxon>Liliopsida</taxon>
        <taxon>Poales</taxon>
        <taxon>Poaceae</taxon>
        <taxon>BOP clade</taxon>
        <taxon>Oryzoideae</taxon>
        <taxon>Oryzeae</taxon>
        <taxon>Oryzinae</taxon>
        <taxon>Leersia</taxon>
    </lineage>
</organism>
<feature type="binding site" description="axial binding residue" evidence="10">
    <location>
        <position position="534"/>
    </location>
    <ligand>
        <name>heme</name>
        <dbReference type="ChEBI" id="CHEBI:30413"/>
    </ligand>
    <ligandPart>
        <name>Fe</name>
        <dbReference type="ChEBI" id="CHEBI:18248"/>
    </ligandPart>
</feature>
<evidence type="ECO:0000256" key="1">
    <source>
        <dbReference type="ARBA" id="ARBA00001971"/>
    </source>
</evidence>
<keyword evidence="11" id="KW-0472">Membrane</keyword>
<evidence type="ECO:0000256" key="6">
    <source>
        <dbReference type="ARBA" id="ARBA00022989"/>
    </source>
</evidence>
<dbReference type="Gramene" id="LPERR01G38860.1">
    <property type="protein sequence ID" value="LPERR01G38860.1"/>
    <property type="gene ID" value="LPERR01G38860"/>
</dbReference>
<evidence type="ECO:0000256" key="10">
    <source>
        <dbReference type="PIRSR" id="PIRSR602401-1"/>
    </source>
</evidence>
<dbReference type="PRINTS" id="PR00385">
    <property type="entry name" value="P450"/>
</dbReference>
<keyword evidence="5 10" id="KW-0479">Metal-binding</keyword>
<sequence length="593" mass="66978">MVIVNNWGISRDKKYWDDTEDFQPERFSISPWWFWSKDVSMLFVQQNIEIALASLLYHFDWELLSGENRKDLDMSESDGAWYTTLLCGASAILLLATIIFKLKNTSSTKKINLPPGPWPLPVIGSIHCLLGSLPHHAMRRLSRRYGPVMLLRLGHVKTLVISSPEAAREVMKTHDVAFAARAVTPTASVITYGGRDIVFAPFGKHLWELRKLCTLELLSPKRVRSFHRIREEEAATLVRSVAAAASSSAVVDVSDLVKIMANDIIMRVMIGDRCPQREEYLEALDKTMDLLAGFNLVDLFPNSSLARLLGARSLRATKRVHAKLHQITDAIIRGHGIKDTVGDDKKRRDNNRGTRYECVGILDDLLRFQRDGGLGIKLTKEIVSAVLFDLFAAGSETTSTTIIWAMSELVRSPHVMKRAQSELRQVLHGKTMVSEADIEGRLHYLQLIIRETLRMHPPVPFLIPRLCSEPNSKVMGYDIPQGTSVLINVSAIGRDEKIWKDANEFRPERFKEDTVDFSGMDFRFTPGGSGRRMCPGLIFGVSSIQIALANLLYHFDWKLPDETGTHELDMTETHGITARRRTKLLLEATPYYI</sequence>
<evidence type="ECO:0000256" key="5">
    <source>
        <dbReference type="ARBA" id="ARBA00022723"/>
    </source>
</evidence>
<protein>
    <recommendedName>
        <fullName evidence="14">Cytochrome P450</fullName>
    </recommendedName>
</protein>